<dbReference type="HOGENOM" id="CLU_035901_2_1_2"/>
<comment type="pathway">
    <text evidence="10">Pyrimidine metabolism; UMP biosynthesis via de novo pathway; (S)-dihydroorotate from bicarbonate: step 1/3.</text>
</comment>
<keyword evidence="7 10" id="KW-0315">Glutamine amidotransferase</keyword>
<reference evidence="13" key="1">
    <citation type="journal article" date="2015" name="Microbiology">
        <title>Genome of Methanoregula boonei 6A8 reveals adaptations to oligotrophic peatland environments.</title>
        <authorList>
            <person name="Braeuer S."/>
            <person name="Cadillo-Quiroz H."/>
            <person name="Kyrpides N."/>
            <person name="Woyke T."/>
            <person name="Goodwin L."/>
            <person name="Detter C."/>
            <person name="Podell S."/>
            <person name="Yavitt J.B."/>
            <person name="Zinder S.H."/>
        </authorList>
    </citation>
    <scope>NUCLEOTIDE SEQUENCE [LARGE SCALE GENOMIC DNA]</scope>
    <source>
        <strain evidence="13">DSM 21154 / JCM 14090 / 6A8</strain>
    </source>
</reference>
<evidence type="ECO:0000259" key="11">
    <source>
        <dbReference type="SMART" id="SM01097"/>
    </source>
</evidence>
<feature type="binding site" evidence="10">
    <location>
        <position position="292"/>
    </location>
    <ligand>
        <name>L-glutamine</name>
        <dbReference type="ChEBI" id="CHEBI:58359"/>
    </ligand>
</feature>
<feature type="active site" evidence="10">
    <location>
        <position position="333"/>
    </location>
</feature>
<dbReference type="InterPro" id="IPR050472">
    <property type="entry name" value="Anth_synth/Amidotransfase"/>
</dbReference>
<dbReference type="SUPFAM" id="SSF52317">
    <property type="entry name" value="Class I glutamine amidotransferase-like"/>
    <property type="match status" value="1"/>
</dbReference>
<dbReference type="EC" id="6.3.5.5" evidence="10"/>
<dbReference type="SUPFAM" id="SSF52021">
    <property type="entry name" value="Carbamoyl phosphate synthetase, small subunit N-terminal domain"/>
    <property type="match status" value="1"/>
</dbReference>
<gene>
    <name evidence="10" type="primary">carA</name>
    <name evidence="12" type="ordered locus">Mboo_0833</name>
</gene>
<dbReference type="CDD" id="cd01744">
    <property type="entry name" value="GATase1_CPSase"/>
    <property type="match status" value="1"/>
</dbReference>
<dbReference type="HAMAP" id="MF_01209">
    <property type="entry name" value="CPSase_S_chain"/>
    <property type="match status" value="1"/>
</dbReference>
<feature type="binding site" evidence="10">
    <location>
        <position position="249"/>
    </location>
    <ligand>
        <name>L-glutamine</name>
        <dbReference type="ChEBI" id="CHEBI:58359"/>
    </ligand>
</feature>
<dbReference type="UniPathway" id="UPA00068">
    <property type="reaction ID" value="UER00171"/>
</dbReference>
<dbReference type="PRINTS" id="PR00096">
    <property type="entry name" value="GATASE"/>
</dbReference>
<dbReference type="InterPro" id="IPR006274">
    <property type="entry name" value="CarbamoylP_synth_ssu"/>
</dbReference>
<dbReference type="InterPro" id="IPR017926">
    <property type="entry name" value="GATASE"/>
</dbReference>
<keyword evidence="3 10" id="KW-0055">Arginine biosynthesis</keyword>
<dbReference type="InterPro" id="IPR035686">
    <property type="entry name" value="CPSase_GATase1"/>
</dbReference>
<keyword evidence="5 10" id="KW-0547">Nucleotide-binding</keyword>
<evidence type="ECO:0000256" key="1">
    <source>
        <dbReference type="ARBA" id="ARBA00005077"/>
    </source>
</evidence>
<dbReference type="eggNOG" id="arCOG00064">
    <property type="taxonomic scope" value="Archaea"/>
</dbReference>
<dbReference type="InterPro" id="IPR029062">
    <property type="entry name" value="Class_I_gatase-like"/>
</dbReference>
<dbReference type="KEGG" id="mbn:Mboo_0833"/>
<keyword evidence="10" id="KW-0028">Amino-acid biosynthesis</keyword>
<feature type="binding site" evidence="10">
    <location>
        <position position="48"/>
    </location>
    <ligand>
        <name>L-glutamine</name>
        <dbReference type="ChEBI" id="CHEBI:58359"/>
    </ligand>
</feature>
<dbReference type="Gene3D" id="3.40.50.880">
    <property type="match status" value="1"/>
</dbReference>
<evidence type="ECO:0000313" key="13">
    <source>
        <dbReference type="Proteomes" id="UP000002408"/>
    </source>
</evidence>
<dbReference type="Proteomes" id="UP000002408">
    <property type="component" value="Chromosome"/>
</dbReference>
<dbReference type="UniPathway" id="UPA00070">
    <property type="reaction ID" value="UER00115"/>
</dbReference>
<dbReference type="GO" id="GO:0005524">
    <property type="term" value="F:ATP binding"/>
    <property type="evidence" value="ECO:0007669"/>
    <property type="project" value="UniProtKB-UniRule"/>
</dbReference>
<dbReference type="GO" id="GO:0004088">
    <property type="term" value="F:carbamoyl-phosphate synthase (glutamine-hydrolyzing) activity"/>
    <property type="evidence" value="ECO:0007669"/>
    <property type="project" value="UniProtKB-UniRule"/>
</dbReference>
<evidence type="ECO:0000256" key="7">
    <source>
        <dbReference type="ARBA" id="ARBA00022962"/>
    </source>
</evidence>
<dbReference type="InterPro" id="IPR002474">
    <property type="entry name" value="CarbamoylP_synth_ssu_N"/>
</dbReference>
<dbReference type="NCBIfam" id="NF009475">
    <property type="entry name" value="PRK12838.1"/>
    <property type="match status" value="1"/>
</dbReference>
<comment type="function">
    <text evidence="10">Small subunit of the glutamine-dependent carbamoyl phosphate synthetase (CPSase). CPSase catalyzes the formation of carbamoyl phosphate from the ammonia moiety of glutamine, carbonate, and phosphate donated by ATP, constituting the first step of 2 biosynthetic pathways, one leading to arginine and/or urea and the other to pyrimidine nucleotides. The small subunit (glutamine amidotransferase) binds and cleaves glutamine to supply the large subunit with the substrate ammonia.</text>
</comment>
<dbReference type="GO" id="GO:0044205">
    <property type="term" value="P:'de novo' UMP biosynthetic process"/>
    <property type="evidence" value="ECO:0007669"/>
    <property type="project" value="UniProtKB-UniRule"/>
</dbReference>
<organism evidence="12 13">
    <name type="scientific">Methanoregula boonei (strain DSM 21154 / JCM 14090 / 6A8)</name>
    <dbReference type="NCBI Taxonomy" id="456442"/>
    <lineage>
        <taxon>Archaea</taxon>
        <taxon>Methanobacteriati</taxon>
        <taxon>Methanobacteriota</taxon>
        <taxon>Stenosarchaea group</taxon>
        <taxon>Methanomicrobia</taxon>
        <taxon>Methanomicrobiales</taxon>
        <taxon>Methanoregulaceae</taxon>
        <taxon>Methanoregula</taxon>
    </lineage>
</organism>
<dbReference type="PROSITE" id="PS51273">
    <property type="entry name" value="GATASE_TYPE_1"/>
    <property type="match status" value="1"/>
</dbReference>
<keyword evidence="6 10" id="KW-0067">ATP-binding</keyword>
<dbReference type="PANTHER" id="PTHR43418">
    <property type="entry name" value="MULTIFUNCTIONAL TRYPTOPHAN BIOSYNTHESIS PROTEIN-RELATED"/>
    <property type="match status" value="1"/>
</dbReference>
<dbReference type="AlphaFoldDB" id="A7I6J0"/>
<dbReference type="SMART" id="SM01097">
    <property type="entry name" value="CPSase_sm_chain"/>
    <property type="match status" value="1"/>
</dbReference>
<evidence type="ECO:0000256" key="8">
    <source>
        <dbReference type="ARBA" id="ARBA00022975"/>
    </source>
</evidence>
<evidence type="ECO:0000256" key="5">
    <source>
        <dbReference type="ARBA" id="ARBA00022741"/>
    </source>
</evidence>
<comment type="pathway">
    <text evidence="1 10">Amino-acid biosynthesis; L-arginine biosynthesis; carbamoyl phosphate from bicarbonate: step 1/1.</text>
</comment>
<comment type="subunit">
    <text evidence="10">Composed of two chains; the small (or glutamine) chain promotes the hydrolysis of glutamine to ammonia, which is used by the large (or ammonia) chain to synthesize carbamoyl phosphate. Tetramer of heterodimers (alpha,beta)4.</text>
</comment>
<dbReference type="GO" id="GO:0004359">
    <property type="term" value="F:glutaminase activity"/>
    <property type="evidence" value="ECO:0007669"/>
    <property type="project" value="RHEA"/>
</dbReference>
<comment type="catalytic activity">
    <reaction evidence="9 10">
        <text>hydrogencarbonate + L-glutamine + 2 ATP + H2O = carbamoyl phosphate + L-glutamate + 2 ADP + phosphate + 2 H(+)</text>
        <dbReference type="Rhea" id="RHEA:18633"/>
        <dbReference type="ChEBI" id="CHEBI:15377"/>
        <dbReference type="ChEBI" id="CHEBI:15378"/>
        <dbReference type="ChEBI" id="CHEBI:17544"/>
        <dbReference type="ChEBI" id="CHEBI:29985"/>
        <dbReference type="ChEBI" id="CHEBI:30616"/>
        <dbReference type="ChEBI" id="CHEBI:43474"/>
        <dbReference type="ChEBI" id="CHEBI:58228"/>
        <dbReference type="ChEBI" id="CHEBI:58359"/>
        <dbReference type="ChEBI" id="CHEBI:456216"/>
        <dbReference type="EC" id="6.3.5.5"/>
    </reaction>
</comment>
<keyword evidence="13" id="KW-1185">Reference proteome</keyword>
<sequence>MDIMKAVLGFEDGDFVVGEGFGVKGECAGELVFNTQMTGYMESLTDPSYFGQILMFTFPQIGNYGVDTRNFQNPRVCALGCIAKEICEKPEHGPTLRTFFEEHSLLGMTGVDTRALTIKARVHGTMRAALVVGSDDSAYAVSLAQKSPTICDIIPIPEVSCKEPYHIPGSGKRIAVIDLGIKKNMLTSLSKRNGDLYVFPYNATADQVRACKPDALFVSNGPGDPKQAPDAIRCIQNLLGELPIFGICMGNQVSALALGGDTYKLKFGHRGANQPVRFTDGRIFITTQNHGFAVDAESLPEGCRVTYTNVNDGTVEGFENRDMRLTTVQFHPEAHGGPRDTEAHFFDDLFRRLA</sequence>
<feature type="binding site" evidence="10">
    <location>
        <position position="291"/>
    </location>
    <ligand>
        <name>L-glutamine</name>
        <dbReference type="ChEBI" id="CHEBI:58359"/>
    </ligand>
</feature>
<dbReference type="STRING" id="456442.Mboo_0833"/>
<dbReference type="EMBL" id="CP000780">
    <property type="protein sequence ID" value="ABS55351.1"/>
    <property type="molecule type" value="Genomic_DNA"/>
</dbReference>
<evidence type="ECO:0000256" key="2">
    <source>
        <dbReference type="ARBA" id="ARBA00007800"/>
    </source>
</evidence>
<dbReference type="Gene3D" id="3.50.30.20">
    <property type="entry name" value="Carbamoyl-phosphate synthase small subunit, N-terminal domain"/>
    <property type="match status" value="1"/>
</dbReference>
<dbReference type="PANTHER" id="PTHR43418:SF7">
    <property type="entry name" value="CARBAMOYL-PHOSPHATE SYNTHASE SMALL CHAIN"/>
    <property type="match status" value="1"/>
</dbReference>
<accession>A7I6J0</accession>
<name>A7I6J0_METB6</name>
<dbReference type="GO" id="GO:0006541">
    <property type="term" value="P:glutamine metabolic process"/>
    <property type="evidence" value="ECO:0007669"/>
    <property type="project" value="InterPro"/>
</dbReference>
<dbReference type="PRINTS" id="PR00099">
    <property type="entry name" value="CPSGATASE"/>
</dbReference>
<feature type="binding site" evidence="10">
    <location>
        <position position="289"/>
    </location>
    <ligand>
        <name>L-glutamine</name>
        <dbReference type="ChEBI" id="CHEBI:58359"/>
    </ligand>
</feature>
<dbReference type="PRINTS" id="PR00097">
    <property type="entry name" value="ANTSNTHASEII"/>
</dbReference>
<protein>
    <recommendedName>
        <fullName evidence="10">Carbamoyl phosphate synthase small chain</fullName>
        <ecNumber evidence="10">6.3.5.5</ecNumber>
    </recommendedName>
    <alternativeName>
        <fullName evidence="10">Carbamoyl phosphate synthetase glutamine chain</fullName>
    </alternativeName>
</protein>
<dbReference type="InterPro" id="IPR036480">
    <property type="entry name" value="CarbP_synth_ssu_N_sf"/>
</dbReference>
<dbReference type="GO" id="GO:0006207">
    <property type="term" value="P:'de novo' pyrimidine nucleobase biosynthetic process"/>
    <property type="evidence" value="ECO:0007669"/>
    <property type="project" value="InterPro"/>
</dbReference>
<feature type="binding site" evidence="10">
    <location>
        <position position="221"/>
    </location>
    <ligand>
        <name>L-glutamine</name>
        <dbReference type="ChEBI" id="CHEBI:58359"/>
    </ligand>
</feature>
<feature type="active site" description="Nucleophile" evidence="10">
    <location>
        <position position="248"/>
    </location>
</feature>
<evidence type="ECO:0000256" key="9">
    <source>
        <dbReference type="ARBA" id="ARBA00048816"/>
    </source>
</evidence>
<dbReference type="GO" id="GO:0006526">
    <property type="term" value="P:L-arginine biosynthetic process"/>
    <property type="evidence" value="ECO:0007669"/>
    <property type="project" value="UniProtKB-UniRule"/>
</dbReference>
<keyword evidence="4 10" id="KW-0436">Ligase</keyword>
<feature type="active site" evidence="10">
    <location>
        <position position="331"/>
    </location>
</feature>
<evidence type="ECO:0000256" key="4">
    <source>
        <dbReference type="ARBA" id="ARBA00022598"/>
    </source>
</evidence>
<dbReference type="Pfam" id="PF00117">
    <property type="entry name" value="GATase"/>
    <property type="match status" value="1"/>
</dbReference>
<comment type="catalytic activity">
    <reaction evidence="10">
        <text>L-glutamine + H2O = L-glutamate + NH4(+)</text>
        <dbReference type="Rhea" id="RHEA:15889"/>
        <dbReference type="ChEBI" id="CHEBI:15377"/>
        <dbReference type="ChEBI" id="CHEBI:28938"/>
        <dbReference type="ChEBI" id="CHEBI:29985"/>
        <dbReference type="ChEBI" id="CHEBI:58359"/>
    </reaction>
</comment>
<keyword evidence="8 10" id="KW-0665">Pyrimidine biosynthesis</keyword>
<evidence type="ECO:0000256" key="10">
    <source>
        <dbReference type="HAMAP-Rule" id="MF_01209"/>
    </source>
</evidence>
<dbReference type="Pfam" id="PF00988">
    <property type="entry name" value="CPSase_sm_chain"/>
    <property type="match status" value="1"/>
</dbReference>
<evidence type="ECO:0000313" key="12">
    <source>
        <dbReference type="EMBL" id="ABS55351.1"/>
    </source>
</evidence>
<feature type="binding site" evidence="10">
    <location>
        <position position="223"/>
    </location>
    <ligand>
        <name>L-glutamine</name>
        <dbReference type="ChEBI" id="CHEBI:58359"/>
    </ligand>
</feature>
<evidence type="ECO:0000256" key="6">
    <source>
        <dbReference type="ARBA" id="ARBA00022840"/>
    </source>
</evidence>
<dbReference type="NCBIfam" id="TIGR01368">
    <property type="entry name" value="CPSaseIIsmall"/>
    <property type="match status" value="1"/>
</dbReference>
<comment type="similarity">
    <text evidence="2 10">Belongs to the CarA family.</text>
</comment>
<proteinExistence type="inferred from homology"/>
<feature type="region of interest" description="CPSase" evidence="10">
    <location>
        <begin position="1"/>
        <end position="172"/>
    </location>
</feature>
<feature type="domain" description="Carbamoyl-phosphate synthase small subunit N-terminal" evidence="11">
    <location>
        <begin position="4"/>
        <end position="131"/>
    </location>
</feature>
<feature type="binding site" evidence="10">
    <location>
        <position position="252"/>
    </location>
    <ligand>
        <name>L-glutamine</name>
        <dbReference type="ChEBI" id="CHEBI:58359"/>
    </ligand>
</feature>
<evidence type="ECO:0000256" key="3">
    <source>
        <dbReference type="ARBA" id="ARBA00022571"/>
    </source>
</evidence>